<evidence type="ECO:0000259" key="1">
    <source>
        <dbReference type="Pfam" id="PF12054"/>
    </source>
</evidence>
<sequence length="183" mass="20383">MKSDFAPLKLLASITIENWAEVYRATSDQLKTANLRQLPAMQPLTNQLRNSALYAGTKSSHAELDSLVAGTRKDAEGLLATFASLGEVTIEKIPQLPPEPFTIEGPSRLVNHDYQTLLPFLARVTKKTALPSLEDCRRKLLHVIDMYKKKRRRRFSQLDAAAAAAVVLKIPGKICPPFIDCER</sequence>
<proteinExistence type="predicted"/>
<comment type="caution">
    <text evidence="2">The sequence shown here is derived from an EMBL/GenBank/DDBJ whole genome shotgun (WGS) entry which is preliminary data.</text>
</comment>
<feature type="domain" description="Mot1 central" evidence="1">
    <location>
        <begin position="1"/>
        <end position="173"/>
    </location>
</feature>
<dbReference type="Proteomes" id="UP000235388">
    <property type="component" value="Unassembled WGS sequence"/>
</dbReference>
<dbReference type="STRING" id="200324.A0A2N5UDA7"/>
<dbReference type="OrthoDB" id="2514162at2759"/>
<dbReference type="AlphaFoldDB" id="A0A2N5UDA7"/>
<dbReference type="Pfam" id="PF12054">
    <property type="entry name" value="DUF3535"/>
    <property type="match status" value="1"/>
</dbReference>
<gene>
    <name evidence="2" type="ORF">PCANC_23710</name>
</gene>
<reference evidence="2 3" key="1">
    <citation type="submission" date="2017-11" db="EMBL/GenBank/DDBJ databases">
        <title>De novo assembly and phasing of dikaryotic genomes from two isolates of Puccinia coronata f. sp. avenae, the causal agent of oat crown rust.</title>
        <authorList>
            <person name="Miller M.E."/>
            <person name="Zhang Y."/>
            <person name="Omidvar V."/>
            <person name="Sperschneider J."/>
            <person name="Schwessinger B."/>
            <person name="Raley C."/>
            <person name="Palmer J.M."/>
            <person name="Garnica D."/>
            <person name="Upadhyaya N."/>
            <person name="Rathjen J."/>
            <person name="Taylor J.M."/>
            <person name="Park R.F."/>
            <person name="Dodds P.N."/>
            <person name="Hirsch C.D."/>
            <person name="Kianian S.F."/>
            <person name="Figueroa M."/>
        </authorList>
    </citation>
    <scope>NUCLEOTIDE SEQUENCE [LARGE SCALE GENOMIC DNA]</scope>
    <source>
        <strain evidence="2">12NC29</strain>
    </source>
</reference>
<evidence type="ECO:0000313" key="2">
    <source>
        <dbReference type="EMBL" id="PLW35727.1"/>
    </source>
</evidence>
<name>A0A2N5UDA7_9BASI</name>
<protein>
    <recommendedName>
        <fullName evidence="1">Mot1 central domain-containing protein</fullName>
    </recommendedName>
</protein>
<dbReference type="EMBL" id="PGCJ01000252">
    <property type="protein sequence ID" value="PLW35727.1"/>
    <property type="molecule type" value="Genomic_DNA"/>
</dbReference>
<keyword evidence="3" id="KW-1185">Reference proteome</keyword>
<evidence type="ECO:0000313" key="3">
    <source>
        <dbReference type="Proteomes" id="UP000235388"/>
    </source>
</evidence>
<dbReference type="InterPro" id="IPR022707">
    <property type="entry name" value="Mot1_central_dom"/>
</dbReference>
<accession>A0A2N5UDA7</accession>
<organism evidence="2 3">
    <name type="scientific">Puccinia coronata f. sp. avenae</name>
    <dbReference type="NCBI Taxonomy" id="200324"/>
    <lineage>
        <taxon>Eukaryota</taxon>
        <taxon>Fungi</taxon>
        <taxon>Dikarya</taxon>
        <taxon>Basidiomycota</taxon>
        <taxon>Pucciniomycotina</taxon>
        <taxon>Pucciniomycetes</taxon>
        <taxon>Pucciniales</taxon>
        <taxon>Pucciniaceae</taxon>
        <taxon>Puccinia</taxon>
    </lineage>
</organism>